<dbReference type="KEGG" id="xfa:XF_2110"/>
<organism evidence="2 3">
    <name type="scientific">Xylella fastidiosa (strain 9a5c)</name>
    <dbReference type="NCBI Taxonomy" id="160492"/>
    <lineage>
        <taxon>Bacteria</taxon>
        <taxon>Pseudomonadati</taxon>
        <taxon>Pseudomonadota</taxon>
        <taxon>Gammaproteobacteria</taxon>
        <taxon>Lysobacterales</taxon>
        <taxon>Lysobacteraceae</taxon>
        <taxon>Xylella</taxon>
    </lineage>
</organism>
<gene>
    <name evidence="2" type="ordered locus">XF_2110</name>
</gene>
<dbReference type="InterPro" id="IPR001387">
    <property type="entry name" value="Cro/C1-type_HTH"/>
</dbReference>
<reference evidence="2 3" key="1">
    <citation type="journal article" date="2000" name="Nature">
        <title>The genome sequence of the plant pathogen Xylella fastidiosa.</title>
        <authorList>
            <person name="Simpson A.J."/>
            <person name="Reinach F.C."/>
            <person name="Arruda P."/>
            <person name="Abreu F.A."/>
            <person name="Acencio M."/>
            <person name="Alvarenga R."/>
            <person name="Alves L.M."/>
            <person name="Araya J.E."/>
            <person name="Baia G.S."/>
            <person name="Baptista C.S."/>
            <person name="Barros M.H."/>
            <person name="Bonaccorsi E.D."/>
            <person name="Bordin S."/>
            <person name="Bove J.M."/>
            <person name="Briones M.R."/>
            <person name="Bueno M.R."/>
            <person name="Camargo A.A."/>
            <person name="Camargo L.E."/>
            <person name="Carraro D.M."/>
            <person name="Carrer H."/>
            <person name="Colauto N.B."/>
            <person name="Colombo C."/>
            <person name="Costa F.F."/>
            <person name="Costa M.C."/>
            <person name="Costa-Neto C.M."/>
            <person name="Coutinho L.L."/>
            <person name="Cristofani M."/>
            <person name="Dias-Neto E."/>
            <person name="Docena C."/>
            <person name="El-Dorry H."/>
            <person name="Facincani A.P."/>
            <person name="Ferreira A.J."/>
            <person name="Ferreira V.C."/>
            <person name="Ferro J.A."/>
            <person name="Fraga J.S."/>
            <person name="Franca S.C."/>
            <person name="Franco M.C."/>
            <person name="Frohme M."/>
            <person name="Furlan L.R."/>
            <person name="Garnier M."/>
            <person name="Goldman G.H."/>
            <person name="Goldman M.H."/>
            <person name="Gomes S.L."/>
            <person name="Gruber A."/>
            <person name="Ho P.L."/>
            <person name="Hoheisel J.D."/>
            <person name="Junqueira M.L."/>
            <person name="Kemper E.L."/>
            <person name="Kitajima J.P."/>
            <person name="Krieger J.E."/>
            <person name="Kuramae E.E."/>
            <person name="Laigret F."/>
            <person name="Lambais M.R."/>
            <person name="Leite L.C."/>
            <person name="Lemos E.G."/>
            <person name="Lemos M.V."/>
            <person name="Lopes S.A."/>
            <person name="Lopes C.R."/>
            <person name="Machado J.A."/>
            <person name="Machado M.A."/>
            <person name="Madeira A.M."/>
            <person name="Madeira H.M."/>
            <person name="Marino C.L."/>
            <person name="Marques M.V."/>
            <person name="Martins E.A."/>
            <person name="Martins E.M."/>
            <person name="Matsukuma A.Y."/>
            <person name="Menck C.F."/>
            <person name="Miracca E.C."/>
            <person name="Miyaki C.Y."/>
            <person name="Monteriro-Vitorello C.B."/>
            <person name="Moon D.H."/>
            <person name="Nagai M.A."/>
            <person name="Nascimento A.L."/>
            <person name="Netto L.E."/>
            <person name="Nhani A.Jr."/>
            <person name="Nobrega F.G."/>
            <person name="Nunes L.R."/>
            <person name="Oliveira M.A."/>
            <person name="de Oliveira M.C."/>
            <person name="de Oliveira R.C."/>
            <person name="Palmieri D.A."/>
            <person name="Paris A."/>
            <person name="Peixoto B.R."/>
            <person name="Pereira G.A."/>
            <person name="Pereira H.A.Jr."/>
            <person name="Pesquero J.B."/>
            <person name="Quaggio R.B."/>
            <person name="Roberto P.G."/>
            <person name="Rodrigues V."/>
            <person name="de M Rosa A.J."/>
            <person name="de Rosa V.E.Jr."/>
            <person name="de Sa R.G."/>
            <person name="Santelli R.V."/>
            <person name="Sawasaki H.E."/>
            <person name="da Silva A.C."/>
            <person name="da Silva A.M."/>
            <person name="da Silva F.R."/>
            <person name="da Silva W.A.Jr."/>
            <person name="da Silveira J.F."/>
            <person name="Silvestri M.L."/>
            <person name="Siqueira W.J."/>
            <person name="de Souza A.A."/>
            <person name="de Souza A.P."/>
            <person name="Terenzi M.F."/>
            <person name="Truffi D."/>
            <person name="Tsai S.M."/>
            <person name="Tsuhako M.H."/>
            <person name="Vallada H."/>
            <person name="Van Sluys M.A."/>
            <person name="Verjovski-Almeida S."/>
            <person name="Vettore A.L."/>
            <person name="Zago M.A."/>
            <person name="Zatz M."/>
            <person name="Meidanis J."/>
            <person name="Setubal J.C."/>
        </authorList>
    </citation>
    <scope>NUCLEOTIDE SEQUENCE [LARGE SCALE GENOMIC DNA]</scope>
    <source>
        <strain evidence="2 3">9a5c</strain>
    </source>
</reference>
<dbReference type="PROSITE" id="PS50943">
    <property type="entry name" value="HTH_CROC1"/>
    <property type="match status" value="1"/>
</dbReference>
<evidence type="ECO:0000313" key="2">
    <source>
        <dbReference type="EMBL" id="AAF84909.1"/>
    </source>
</evidence>
<dbReference type="SMART" id="SM00530">
    <property type="entry name" value="HTH_XRE"/>
    <property type="match status" value="1"/>
</dbReference>
<evidence type="ECO:0000259" key="1">
    <source>
        <dbReference type="PROSITE" id="PS50943"/>
    </source>
</evidence>
<dbReference type="EMBL" id="AE003849">
    <property type="protein sequence ID" value="AAF84909.1"/>
    <property type="molecule type" value="Genomic_DNA"/>
</dbReference>
<dbReference type="Proteomes" id="UP000000812">
    <property type="component" value="Chromosome"/>
</dbReference>
<dbReference type="RefSeq" id="WP_010894563.1">
    <property type="nucleotide sequence ID" value="NC_002488.3"/>
</dbReference>
<dbReference type="Gene3D" id="1.10.260.40">
    <property type="entry name" value="lambda repressor-like DNA-binding domains"/>
    <property type="match status" value="1"/>
</dbReference>
<name>Q9PBN0_XYLFA</name>
<protein>
    <recommendedName>
        <fullName evidence="1">HTH cro/C1-type domain-containing protein</fullName>
    </recommendedName>
</protein>
<dbReference type="eggNOG" id="COG2944">
    <property type="taxonomic scope" value="Bacteria"/>
</dbReference>
<dbReference type="SUPFAM" id="SSF47413">
    <property type="entry name" value="lambda repressor-like DNA-binding domains"/>
    <property type="match status" value="1"/>
</dbReference>
<feature type="domain" description="HTH cro/C1-type" evidence="1">
    <location>
        <begin position="59"/>
        <end position="97"/>
    </location>
</feature>
<sequence length="112" mass="12434">MSMYHYTESGLGNVWLRNGFTVHKTPYGDGIAIDNLPGLHRSLSLALALKPATLSGAEIRFMRKELELSPPEFAARLGTTRQTLAAWEEGRAALPNAADKMIRVLINAHYKR</sequence>
<dbReference type="CDD" id="cd00093">
    <property type="entry name" value="HTH_XRE"/>
    <property type="match status" value="1"/>
</dbReference>
<evidence type="ECO:0000313" key="3">
    <source>
        <dbReference type="Proteomes" id="UP000000812"/>
    </source>
</evidence>
<dbReference type="HOGENOM" id="CLU_132679_1_0_6"/>
<dbReference type="GO" id="GO:0003677">
    <property type="term" value="F:DNA binding"/>
    <property type="evidence" value="ECO:0007669"/>
    <property type="project" value="InterPro"/>
</dbReference>
<dbReference type="InterPro" id="IPR010982">
    <property type="entry name" value="Lambda_DNA-bd_dom_sf"/>
</dbReference>
<dbReference type="AlphaFoldDB" id="Q9PBN0"/>
<proteinExistence type="predicted"/>
<dbReference type="PIR" id="G82598">
    <property type="entry name" value="G82598"/>
</dbReference>
<accession>Q9PBN0</accession>
<dbReference type="Pfam" id="PF01381">
    <property type="entry name" value="HTH_3"/>
    <property type="match status" value="1"/>
</dbReference>